<name>A0ABS8FZS6_9FIRM</name>
<gene>
    <name evidence="1" type="ORF">LKD70_14190</name>
</gene>
<dbReference type="RefSeq" id="WP_227708583.1">
    <property type="nucleotide sequence ID" value="NZ_JAJEQX010000029.1"/>
</dbReference>
<accession>A0ABS8FZS6</accession>
<dbReference type="EMBL" id="JAJEQX010000029">
    <property type="protein sequence ID" value="MCC2255550.1"/>
    <property type="molecule type" value="Genomic_DNA"/>
</dbReference>
<keyword evidence="2" id="KW-1185">Reference proteome</keyword>
<reference evidence="1 2" key="1">
    <citation type="submission" date="2021-10" db="EMBL/GenBank/DDBJ databases">
        <title>Anaerobic single-cell dispensing facilitates the cultivation of human gut bacteria.</title>
        <authorList>
            <person name="Afrizal A."/>
        </authorList>
    </citation>
    <scope>NUCLEOTIDE SEQUENCE [LARGE SCALE GENOMIC DNA]</scope>
    <source>
        <strain evidence="1 2">CLA-AA-H200</strain>
    </source>
</reference>
<dbReference type="Proteomes" id="UP001198151">
    <property type="component" value="Unassembled WGS sequence"/>
</dbReference>
<evidence type="ECO:0000313" key="1">
    <source>
        <dbReference type="EMBL" id="MCC2255550.1"/>
    </source>
</evidence>
<protein>
    <submittedName>
        <fullName evidence="1">Uncharacterized protein</fullName>
    </submittedName>
</protein>
<proteinExistence type="predicted"/>
<organism evidence="1 2">
    <name type="scientific">Ruminococcus turbiniformis</name>
    <dbReference type="NCBI Taxonomy" id="2881258"/>
    <lineage>
        <taxon>Bacteria</taxon>
        <taxon>Bacillati</taxon>
        <taxon>Bacillota</taxon>
        <taxon>Clostridia</taxon>
        <taxon>Eubacteriales</taxon>
        <taxon>Oscillospiraceae</taxon>
        <taxon>Ruminococcus</taxon>
    </lineage>
</organism>
<comment type="caution">
    <text evidence="1">The sequence shown here is derived from an EMBL/GenBank/DDBJ whole genome shotgun (WGS) entry which is preliminary data.</text>
</comment>
<evidence type="ECO:0000313" key="2">
    <source>
        <dbReference type="Proteomes" id="UP001198151"/>
    </source>
</evidence>
<sequence length="178" mass="20747">MVKKFVIWDSQIDLEEDGWKSFLAEDKELHPDFYEGRNPEEAAYEAAHEANEMYLEDERVNLDIELKNPILVIADLGLWNGRKKGYKIIESGNIKDIFQSTVNGQSECKWYCNGLDIIGEETHHDGTNYYMYREIKDMDNIEKFTTRVYYGDAIPRSTVNKYTRSLAKDVARIYGHCA</sequence>